<accession>A0A1L7CS39</accession>
<evidence type="ECO:0000256" key="1">
    <source>
        <dbReference type="SAM" id="MobiDB-lite"/>
    </source>
</evidence>
<dbReference type="OrthoDB" id="7605626at2"/>
<organism evidence="2 3">
    <name type="scientific">Corynebacterium frankenforstense DSM 45800</name>
    <dbReference type="NCBI Taxonomy" id="1437875"/>
    <lineage>
        <taxon>Bacteria</taxon>
        <taxon>Bacillati</taxon>
        <taxon>Actinomycetota</taxon>
        <taxon>Actinomycetes</taxon>
        <taxon>Mycobacteriales</taxon>
        <taxon>Corynebacteriaceae</taxon>
        <taxon>Corynebacterium</taxon>
    </lineage>
</organism>
<feature type="region of interest" description="Disordered" evidence="1">
    <location>
        <begin position="233"/>
        <end position="255"/>
    </location>
</feature>
<dbReference type="EMBL" id="CP009247">
    <property type="protein sequence ID" value="APT88674.1"/>
    <property type="molecule type" value="Genomic_DNA"/>
</dbReference>
<keyword evidence="3" id="KW-1185">Reference proteome</keyword>
<dbReference type="KEGG" id="cfk:CFRA_04715"/>
<dbReference type="RefSeq" id="WP_075663659.1">
    <property type="nucleotide sequence ID" value="NZ_CP009247.1"/>
</dbReference>
<evidence type="ECO:0000313" key="3">
    <source>
        <dbReference type="Proteomes" id="UP000185434"/>
    </source>
</evidence>
<protein>
    <submittedName>
        <fullName evidence="2">Uncharacterized protein</fullName>
    </submittedName>
</protein>
<gene>
    <name evidence="2" type="ORF">CFRA_04715</name>
</gene>
<proteinExistence type="predicted"/>
<dbReference type="Proteomes" id="UP000185434">
    <property type="component" value="Chromosome"/>
</dbReference>
<feature type="compositionally biased region" description="Basic and acidic residues" evidence="1">
    <location>
        <begin position="245"/>
        <end position="255"/>
    </location>
</feature>
<reference evidence="2 3" key="1">
    <citation type="submission" date="2014-08" db="EMBL/GenBank/DDBJ databases">
        <title>Complete genome sequence of Corynebacterium frankenforstense ST18(T) (=DSM 45800(T)), isolated from raw cow milk.</title>
        <authorList>
            <person name="Ruckert C."/>
            <person name="Albersmeier A."/>
            <person name="Winkler A."/>
            <person name="Lipski A."/>
            <person name="Kalinowski J."/>
        </authorList>
    </citation>
    <scope>NUCLEOTIDE SEQUENCE [LARGE SCALE GENOMIC DNA]</scope>
    <source>
        <strain evidence="2 3">ST18</strain>
    </source>
</reference>
<sequence length="353" mass="38542">MTSSSYTDFSLFDAFATELPDPADSAQTESARSLLQAVALFDGLAPYNAVALLLQRPQATHVETREGWEKLGRRPEADERPEMILKPGAPLLPVYDIAQTRPIVGAEAGLAADPQGEQRGLFSRPVDHPGLAARFMRGLPDLGIAVDPEPSRDPDELGLGGGYFVTTRLGYPGLVSVPNKSRLRGVVLEMAPTPDWTRLTPSRRLWELMVAAGRLQVRLPLLRSARNRYLPERVPDESASAPRTSRGERIQESQNRRWSLLREAARRGHETRSPEAAEFAAQIAAWLALTRAGYGEVAPAGNIAQQFLAGDIETAPEGEMMAEICVVAHELAGPLERGEFSGAFTFDEETPRA</sequence>
<name>A0A1L7CS39_9CORY</name>
<evidence type="ECO:0000313" key="2">
    <source>
        <dbReference type="EMBL" id="APT88674.1"/>
    </source>
</evidence>
<dbReference type="AlphaFoldDB" id="A0A1L7CS39"/>